<dbReference type="PANTHER" id="PTHR43861">
    <property type="entry name" value="TRANS-ACONITATE 2-METHYLTRANSFERASE-RELATED"/>
    <property type="match status" value="1"/>
</dbReference>
<dbReference type="InterPro" id="IPR013216">
    <property type="entry name" value="Methyltransf_11"/>
</dbReference>
<organism evidence="2 3">
    <name type="scientific">Actinokineospora fastidiosa</name>
    <dbReference type="NCBI Taxonomy" id="1816"/>
    <lineage>
        <taxon>Bacteria</taxon>
        <taxon>Bacillati</taxon>
        <taxon>Actinomycetota</taxon>
        <taxon>Actinomycetes</taxon>
        <taxon>Pseudonocardiales</taxon>
        <taxon>Pseudonocardiaceae</taxon>
        <taxon>Actinokineospora</taxon>
    </lineage>
</organism>
<proteinExistence type="predicted"/>
<feature type="domain" description="Methyltransferase type 11" evidence="1">
    <location>
        <begin position="53"/>
        <end position="144"/>
    </location>
</feature>
<evidence type="ECO:0000313" key="3">
    <source>
        <dbReference type="Proteomes" id="UP000660680"/>
    </source>
</evidence>
<protein>
    <submittedName>
        <fullName evidence="2">Methyltransferase</fullName>
    </submittedName>
</protein>
<dbReference type="Pfam" id="PF08241">
    <property type="entry name" value="Methyltransf_11"/>
    <property type="match status" value="1"/>
</dbReference>
<dbReference type="Proteomes" id="UP000660680">
    <property type="component" value="Unassembled WGS sequence"/>
</dbReference>
<reference evidence="2" key="2">
    <citation type="submission" date="2020-09" db="EMBL/GenBank/DDBJ databases">
        <authorList>
            <person name="Sun Q."/>
            <person name="Ohkuma M."/>
        </authorList>
    </citation>
    <scope>NUCLEOTIDE SEQUENCE</scope>
    <source>
        <strain evidence="2">JCM 3276</strain>
    </source>
</reference>
<dbReference type="AlphaFoldDB" id="A0A918LG80"/>
<sequence>MNVDQGNTAQLEAWNGPRGAFWADNLARFERCVARYLDHLMAAAAITPTEHVLDIGCGGGQTTREAARRGASALGVDLSEPMLAMARRAGGDNVEFVRADAQIHPFPERRFDVAISRHGTMFFGDPVAAFANIASALTDGGRLALITWQPLERNEFLTAFRAALAGGRDLPAPPDDAPSPFALSRPERVRHILGAAGFVDVEMTALSEPMDFGDADAYDFIADHYGDIADGLDDDAKARAFAALRESVEAHRTENGVRYGSAAWLITARRRAS</sequence>
<dbReference type="GO" id="GO:0008757">
    <property type="term" value="F:S-adenosylmethionine-dependent methyltransferase activity"/>
    <property type="evidence" value="ECO:0007669"/>
    <property type="project" value="InterPro"/>
</dbReference>
<keyword evidence="3" id="KW-1185">Reference proteome</keyword>
<keyword evidence="2" id="KW-0489">Methyltransferase</keyword>
<dbReference type="EMBL" id="BMRB01000003">
    <property type="protein sequence ID" value="GGS43009.1"/>
    <property type="molecule type" value="Genomic_DNA"/>
</dbReference>
<dbReference type="PANTHER" id="PTHR43861:SF1">
    <property type="entry name" value="TRANS-ACONITATE 2-METHYLTRANSFERASE"/>
    <property type="match status" value="1"/>
</dbReference>
<evidence type="ECO:0000313" key="2">
    <source>
        <dbReference type="EMBL" id="GGS43009.1"/>
    </source>
</evidence>
<dbReference type="SUPFAM" id="SSF53335">
    <property type="entry name" value="S-adenosyl-L-methionine-dependent methyltransferases"/>
    <property type="match status" value="1"/>
</dbReference>
<dbReference type="InterPro" id="IPR029063">
    <property type="entry name" value="SAM-dependent_MTases_sf"/>
</dbReference>
<comment type="caution">
    <text evidence="2">The sequence shown here is derived from an EMBL/GenBank/DDBJ whole genome shotgun (WGS) entry which is preliminary data.</text>
</comment>
<dbReference type="Gene3D" id="3.40.50.150">
    <property type="entry name" value="Vaccinia Virus protein VP39"/>
    <property type="match status" value="1"/>
</dbReference>
<dbReference type="CDD" id="cd02440">
    <property type="entry name" value="AdoMet_MTases"/>
    <property type="match status" value="1"/>
</dbReference>
<keyword evidence="2" id="KW-0808">Transferase</keyword>
<name>A0A918LG80_9PSEU</name>
<gene>
    <name evidence="2" type="ORF">GCM10010171_42570</name>
</gene>
<reference evidence="2" key="1">
    <citation type="journal article" date="2014" name="Int. J. Syst. Evol. Microbiol.">
        <title>Complete genome sequence of Corynebacterium casei LMG S-19264T (=DSM 44701T), isolated from a smear-ripened cheese.</title>
        <authorList>
            <consortium name="US DOE Joint Genome Institute (JGI-PGF)"/>
            <person name="Walter F."/>
            <person name="Albersmeier A."/>
            <person name="Kalinowski J."/>
            <person name="Ruckert C."/>
        </authorList>
    </citation>
    <scope>NUCLEOTIDE SEQUENCE</scope>
    <source>
        <strain evidence="2">JCM 3276</strain>
    </source>
</reference>
<dbReference type="GO" id="GO:0032259">
    <property type="term" value="P:methylation"/>
    <property type="evidence" value="ECO:0007669"/>
    <property type="project" value="UniProtKB-KW"/>
</dbReference>
<accession>A0A918LG80</accession>
<evidence type="ECO:0000259" key="1">
    <source>
        <dbReference type="Pfam" id="PF08241"/>
    </source>
</evidence>
<dbReference type="RefSeq" id="WP_189212276.1">
    <property type="nucleotide sequence ID" value="NZ_BMRB01000003.1"/>
</dbReference>